<keyword evidence="6" id="KW-1185">Reference proteome</keyword>
<dbReference type="PANTHER" id="PTHR43669">
    <property type="entry name" value="5-KETO-D-GLUCONATE 5-REDUCTASE"/>
    <property type="match status" value="1"/>
</dbReference>
<dbReference type="CDD" id="cd05233">
    <property type="entry name" value="SDR_c"/>
    <property type="match status" value="1"/>
</dbReference>
<reference evidence="5 6" key="1">
    <citation type="submission" date="2024-01" db="EMBL/GenBank/DDBJ databases">
        <title>Draft genome sequence of Gordonia sp. LSe1-13.</title>
        <authorList>
            <person name="Suphannarot A."/>
            <person name="Mingma R."/>
        </authorList>
    </citation>
    <scope>NUCLEOTIDE SEQUENCE [LARGE SCALE GENOMIC DNA]</scope>
    <source>
        <strain evidence="5 6">LSe1-13</strain>
    </source>
</reference>
<dbReference type="Proteomes" id="UP001347146">
    <property type="component" value="Unassembled WGS sequence"/>
</dbReference>
<dbReference type="InterPro" id="IPR020904">
    <property type="entry name" value="Sc_DH/Rdtase_CS"/>
</dbReference>
<dbReference type="InterPro" id="IPR057326">
    <property type="entry name" value="KR_dom"/>
</dbReference>
<dbReference type="GO" id="GO:0016491">
    <property type="term" value="F:oxidoreductase activity"/>
    <property type="evidence" value="ECO:0007669"/>
    <property type="project" value="UniProtKB-KW"/>
</dbReference>
<dbReference type="InterPro" id="IPR036291">
    <property type="entry name" value="NAD(P)-bd_dom_sf"/>
</dbReference>
<name>A0ABU7M996_9ACTN</name>
<dbReference type="PRINTS" id="PR00081">
    <property type="entry name" value="GDHRDH"/>
</dbReference>
<proteinExistence type="inferred from homology"/>
<gene>
    <name evidence="5" type="ORF">VZC37_05055</name>
</gene>
<dbReference type="InterPro" id="IPR002347">
    <property type="entry name" value="SDR_fam"/>
</dbReference>
<comment type="caution">
    <text evidence="5">The sequence shown here is derived from an EMBL/GenBank/DDBJ whole genome shotgun (WGS) entry which is preliminary data.</text>
</comment>
<evidence type="ECO:0000256" key="2">
    <source>
        <dbReference type="ARBA" id="ARBA00023002"/>
    </source>
</evidence>
<accession>A0ABU7M996</accession>
<dbReference type="EC" id="1.-.-.-" evidence="5"/>
<dbReference type="EMBL" id="JAZDUF010000001">
    <property type="protein sequence ID" value="MEE3849687.1"/>
    <property type="molecule type" value="Genomic_DNA"/>
</dbReference>
<evidence type="ECO:0000256" key="3">
    <source>
        <dbReference type="RuleBase" id="RU000363"/>
    </source>
</evidence>
<feature type="domain" description="Ketoreductase" evidence="4">
    <location>
        <begin position="19"/>
        <end position="202"/>
    </location>
</feature>
<dbReference type="SMART" id="SM00822">
    <property type="entry name" value="PKS_KR"/>
    <property type="match status" value="1"/>
</dbReference>
<dbReference type="PROSITE" id="PS00061">
    <property type="entry name" value="ADH_SHORT"/>
    <property type="match status" value="1"/>
</dbReference>
<dbReference type="PANTHER" id="PTHR43669:SF8">
    <property type="entry name" value="SHORT-CHAIN TYPE DEHYDROGENASE_REDUCTASE-RELATED"/>
    <property type="match status" value="1"/>
</dbReference>
<evidence type="ECO:0000313" key="6">
    <source>
        <dbReference type="Proteomes" id="UP001347146"/>
    </source>
</evidence>
<sequence length="273" mass="28288">MDTTLDSVLAGGEAPLDGVVVAVTGAAGGIGSAVVRALHECGASVAACDLDVERTRSLASEYDDRVQDVHLDVTDERSVAAAIATVTGRFGPIDVLVNGAGLIHADPLLELPLATWRKVFSINVEGALLVSQAVAQTMIAAPVTDVARRGLIVNISSRGATMGRPYSAAYGASKAALDHLTMSMSVALQAEQISCVSVYPGDVREGMLSYLMPDLARVQGRSVGEVAGERNYQSPEDFASTLIDVVRAPGMSLTGSCVGADRSVTSLSRSEVQ</sequence>
<dbReference type="Pfam" id="PF00106">
    <property type="entry name" value="adh_short"/>
    <property type="match status" value="1"/>
</dbReference>
<dbReference type="SUPFAM" id="SSF51735">
    <property type="entry name" value="NAD(P)-binding Rossmann-fold domains"/>
    <property type="match status" value="1"/>
</dbReference>
<evidence type="ECO:0000256" key="1">
    <source>
        <dbReference type="ARBA" id="ARBA00006484"/>
    </source>
</evidence>
<dbReference type="RefSeq" id="WP_330431307.1">
    <property type="nucleotide sequence ID" value="NZ_JAZDUF010000001.1"/>
</dbReference>
<organism evidence="5 6">
    <name type="scientific">Gordonia sesuvii</name>
    <dbReference type="NCBI Taxonomy" id="3116777"/>
    <lineage>
        <taxon>Bacteria</taxon>
        <taxon>Bacillati</taxon>
        <taxon>Actinomycetota</taxon>
        <taxon>Actinomycetes</taxon>
        <taxon>Mycobacteriales</taxon>
        <taxon>Gordoniaceae</taxon>
        <taxon>Gordonia</taxon>
    </lineage>
</organism>
<evidence type="ECO:0000259" key="4">
    <source>
        <dbReference type="SMART" id="SM00822"/>
    </source>
</evidence>
<keyword evidence="2 5" id="KW-0560">Oxidoreductase</keyword>
<protein>
    <submittedName>
        <fullName evidence="5">SDR family oxidoreductase</fullName>
        <ecNumber evidence="5">1.-.-.-</ecNumber>
    </submittedName>
</protein>
<dbReference type="PRINTS" id="PR00080">
    <property type="entry name" value="SDRFAMILY"/>
</dbReference>
<comment type="similarity">
    <text evidence="1 3">Belongs to the short-chain dehydrogenases/reductases (SDR) family.</text>
</comment>
<evidence type="ECO:0000313" key="5">
    <source>
        <dbReference type="EMBL" id="MEE3849687.1"/>
    </source>
</evidence>
<dbReference type="Gene3D" id="3.40.50.720">
    <property type="entry name" value="NAD(P)-binding Rossmann-like Domain"/>
    <property type="match status" value="1"/>
</dbReference>